<name>A0A2I0ARP2_9ASPA</name>
<dbReference type="PANTHER" id="PTHR36410">
    <property type="entry name" value="EXPRESSED PROTEIN"/>
    <property type="match status" value="1"/>
</dbReference>
<feature type="region of interest" description="Disordered" evidence="1">
    <location>
        <begin position="36"/>
        <end position="55"/>
    </location>
</feature>
<proteinExistence type="predicted"/>
<organism evidence="2 3">
    <name type="scientific">Apostasia shenzhenica</name>
    <dbReference type="NCBI Taxonomy" id="1088818"/>
    <lineage>
        <taxon>Eukaryota</taxon>
        <taxon>Viridiplantae</taxon>
        <taxon>Streptophyta</taxon>
        <taxon>Embryophyta</taxon>
        <taxon>Tracheophyta</taxon>
        <taxon>Spermatophyta</taxon>
        <taxon>Magnoliopsida</taxon>
        <taxon>Liliopsida</taxon>
        <taxon>Asparagales</taxon>
        <taxon>Orchidaceae</taxon>
        <taxon>Apostasioideae</taxon>
        <taxon>Apostasia</taxon>
    </lineage>
</organism>
<evidence type="ECO:0000313" key="2">
    <source>
        <dbReference type="EMBL" id="PKA58136.1"/>
    </source>
</evidence>
<evidence type="ECO:0000256" key="1">
    <source>
        <dbReference type="SAM" id="MobiDB-lite"/>
    </source>
</evidence>
<accession>A0A2I0ARP2</accession>
<dbReference type="AlphaFoldDB" id="A0A2I0ARP2"/>
<sequence length="130" mass="14394">MFLRGRAILLKQQMITVEVSPANCRALAVQFARCEPSSENMENQENRKPAATGDLMSDSYGVGYSTRSNDDGFGGIYGGYEETLKATGDDNEPRSTVGLCQIEHFKHDITQGSEVKQKQNARNEEKASDR</sequence>
<gene>
    <name evidence="2" type="ORF">AXF42_Ash019840</name>
</gene>
<dbReference type="Proteomes" id="UP000236161">
    <property type="component" value="Unassembled WGS sequence"/>
</dbReference>
<protein>
    <submittedName>
        <fullName evidence="2">Uncharacterized protein</fullName>
    </submittedName>
</protein>
<evidence type="ECO:0000313" key="3">
    <source>
        <dbReference type="Proteomes" id="UP000236161"/>
    </source>
</evidence>
<feature type="region of interest" description="Disordered" evidence="1">
    <location>
        <begin position="108"/>
        <end position="130"/>
    </location>
</feature>
<keyword evidence="3" id="KW-1185">Reference proteome</keyword>
<dbReference type="EMBL" id="KZ451956">
    <property type="protein sequence ID" value="PKA58136.1"/>
    <property type="molecule type" value="Genomic_DNA"/>
</dbReference>
<dbReference type="PANTHER" id="PTHR36410:SF1">
    <property type="entry name" value="EXPRESSED PROTEIN"/>
    <property type="match status" value="1"/>
</dbReference>
<reference evidence="2 3" key="1">
    <citation type="journal article" date="2017" name="Nature">
        <title>The Apostasia genome and the evolution of orchids.</title>
        <authorList>
            <person name="Zhang G.Q."/>
            <person name="Liu K.W."/>
            <person name="Li Z."/>
            <person name="Lohaus R."/>
            <person name="Hsiao Y.Y."/>
            <person name="Niu S.C."/>
            <person name="Wang J.Y."/>
            <person name="Lin Y.C."/>
            <person name="Xu Q."/>
            <person name="Chen L.J."/>
            <person name="Yoshida K."/>
            <person name="Fujiwara S."/>
            <person name="Wang Z.W."/>
            <person name="Zhang Y.Q."/>
            <person name="Mitsuda N."/>
            <person name="Wang M."/>
            <person name="Liu G.H."/>
            <person name="Pecoraro L."/>
            <person name="Huang H.X."/>
            <person name="Xiao X.J."/>
            <person name="Lin M."/>
            <person name="Wu X.Y."/>
            <person name="Wu W.L."/>
            <person name="Chen Y.Y."/>
            <person name="Chang S.B."/>
            <person name="Sakamoto S."/>
            <person name="Ohme-Takagi M."/>
            <person name="Yagi M."/>
            <person name="Zeng S.J."/>
            <person name="Shen C.Y."/>
            <person name="Yeh C.M."/>
            <person name="Luo Y.B."/>
            <person name="Tsai W.C."/>
            <person name="Van de Peer Y."/>
            <person name="Liu Z.J."/>
        </authorList>
    </citation>
    <scope>NUCLEOTIDE SEQUENCE [LARGE SCALE GENOMIC DNA]</scope>
    <source>
        <strain evidence="3">cv. Shenzhen</strain>
        <tissue evidence="2">Stem</tissue>
    </source>
</reference>
<dbReference type="OrthoDB" id="1702799at2759"/>